<keyword evidence="4" id="KW-0460">Magnesium</keyword>
<proteinExistence type="predicted"/>
<evidence type="ECO:0000256" key="4">
    <source>
        <dbReference type="ARBA" id="ARBA00022842"/>
    </source>
</evidence>
<dbReference type="InterPro" id="IPR051400">
    <property type="entry name" value="HAD-like_hydrolase"/>
</dbReference>
<dbReference type="Gene3D" id="1.20.120.710">
    <property type="entry name" value="Haloacid dehalogenase hydrolase-like domain"/>
    <property type="match status" value="1"/>
</dbReference>
<dbReference type="PANTHER" id="PTHR46470">
    <property type="entry name" value="N-ACYLNEURAMINATE-9-PHOSPHATASE"/>
    <property type="match status" value="1"/>
</dbReference>
<organism evidence="5 6">
    <name type="scientific">Pendulispora albinea</name>
    <dbReference type="NCBI Taxonomy" id="2741071"/>
    <lineage>
        <taxon>Bacteria</taxon>
        <taxon>Pseudomonadati</taxon>
        <taxon>Myxococcota</taxon>
        <taxon>Myxococcia</taxon>
        <taxon>Myxococcales</taxon>
        <taxon>Sorangiineae</taxon>
        <taxon>Pendulisporaceae</taxon>
        <taxon>Pendulispora</taxon>
    </lineage>
</organism>
<dbReference type="InterPro" id="IPR036412">
    <property type="entry name" value="HAD-like_sf"/>
</dbReference>
<reference evidence="5 6" key="1">
    <citation type="submission" date="2021-12" db="EMBL/GenBank/DDBJ databases">
        <title>Discovery of the Pendulisporaceae a myxobacterial family with distinct sporulation behavior and unique specialized metabolism.</title>
        <authorList>
            <person name="Garcia R."/>
            <person name="Popoff A."/>
            <person name="Bader C.D."/>
            <person name="Loehr J."/>
            <person name="Walesch S."/>
            <person name="Walt C."/>
            <person name="Boldt J."/>
            <person name="Bunk B."/>
            <person name="Haeckl F.J.F.P.J."/>
            <person name="Gunesch A.P."/>
            <person name="Birkelbach J."/>
            <person name="Nuebel U."/>
            <person name="Pietschmann T."/>
            <person name="Bach T."/>
            <person name="Mueller R."/>
        </authorList>
    </citation>
    <scope>NUCLEOTIDE SEQUENCE [LARGE SCALE GENOMIC DNA]</scope>
    <source>
        <strain evidence="5 6">MSr11954</strain>
    </source>
</reference>
<dbReference type="PANTHER" id="PTHR46470:SF2">
    <property type="entry name" value="GLYCERALDEHYDE 3-PHOSPHATE PHOSPHATASE"/>
    <property type="match status" value="1"/>
</dbReference>
<keyword evidence="3 5" id="KW-0378">Hydrolase</keyword>
<evidence type="ECO:0000256" key="1">
    <source>
        <dbReference type="ARBA" id="ARBA00001946"/>
    </source>
</evidence>
<keyword evidence="2" id="KW-0479">Metal-binding</keyword>
<dbReference type="SUPFAM" id="SSF56784">
    <property type="entry name" value="HAD-like"/>
    <property type="match status" value="1"/>
</dbReference>
<dbReference type="Pfam" id="PF00702">
    <property type="entry name" value="Hydrolase"/>
    <property type="match status" value="1"/>
</dbReference>
<comment type="cofactor">
    <cofactor evidence="1">
        <name>Mg(2+)</name>
        <dbReference type="ChEBI" id="CHEBI:18420"/>
    </cofactor>
</comment>
<dbReference type="GO" id="GO:0016787">
    <property type="term" value="F:hydrolase activity"/>
    <property type="evidence" value="ECO:0007669"/>
    <property type="project" value="UniProtKB-KW"/>
</dbReference>
<name>A0ABZ2LQM3_9BACT</name>
<accession>A0ABZ2LQM3</accession>
<evidence type="ECO:0000256" key="3">
    <source>
        <dbReference type="ARBA" id="ARBA00022801"/>
    </source>
</evidence>
<dbReference type="Proteomes" id="UP001370348">
    <property type="component" value="Chromosome"/>
</dbReference>
<protein>
    <submittedName>
        <fullName evidence="5">HAD family hydrolase</fullName>
    </submittedName>
</protein>
<dbReference type="InterPro" id="IPR006439">
    <property type="entry name" value="HAD-SF_hydro_IA"/>
</dbReference>
<dbReference type="RefSeq" id="WP_394821080.1">
    <property type="nucleotide sequence ID" value="NZ_CP089984.1"/>
</dbReference>
<dbReference type="NCBIfam" id="TIGR01549">
    <property type="entry name" value="HAD-SF-IA-v1"/>
    <property type="match status" value="1"/>
</dbReference>
<evidence type="ECO:0000313" key="5">
    <source>
        <dbReference type="EMBL" id="WXB11460.1"/>
    </source>
</evidence>
<dbReference type="SFLD" id="SFLDS00003">
    <property type="entry name" value="Haloacid_Dehalogenase"/>
    <property type="match status" value="1"/>
</dbReference>
<evidence type="ECO:0000313" key="6">
    <source>
        <dbReference type="Proteomes" id="UP001370348"/>
    </source>
</evidence>
<dbReference type="InterPro" id="IPR023214">
    <property type="entry name" value="HAD_sf"/>
</dbReference>
<keyword evidence="6" id="KW-1185">Reference proteome</keyword>
<gene>
    <name evidence="5" type="ORF">LZC94_26790</name>
</gene>
<evidence type="ECO:0000256" key="2">
    <source>
        <dbReference type="ARBA" id="ARBA00022723"/>
    </source>
</evidence>
<dbReference type="Gene3D" id="3.40.50.1000">
    <property type="entry name" value="HAD superfamily/HAD-like"/>
    <property type="match status" value="1"/>
</dbReference>
<sequence>MRALLLDLDDTLYDYAPVERRARAWLLAQVAGDLKLPLGEVESLFDAARAKVKERVGKVAASHSRLLYVSELVYAANRPDALRLVRGWERGFWETYLRAATLRAGARELLVGWRAQGNKVAMVTDLILEVQLSKLEAFGLFELVDVLVASEEVAREKPARDPFELAIQRLGVPKEACVVVGDSVHRDGEGARAMGLPYLRAQSSESPGEGMSLEDIARALQVVP</sequence>
<dbReference type="EMBL" id="CP089984">
    <property type="protein sequence ID" value="WXB11460.1"/>
    <property type="molecule type" value="Genomic_DNA"/>
</dbReference>
<dbReference type="SFLD" id="SFLDG01129">
    <property type="entry name" value="C1.5:_HAD__Beta-PGM__Phosphata"/>
    <property type="match status" value="1"/>
</dbReference>